<evidence type="ECO:0000313" key="4">
    <source>
        <dbReference type="Proteomes" id="UP001597013"/>
    </source>
</evidence>
<dbReference type="InterPro" id="IPR024163">
    <property type="entry name" value="Aerotolerance_reg_N"/>
</dbReference>
<dbReference type="Pfam" id="PF07584">
    <property type="entry name" value="BatA"/>
    <property type="match status" value="1"/>
</dbReference>
<keyword evidence="4" id="KW-1185">Reference proteome</keyword>
<dbReference type="EMBL" id="JBHTJL010000003">
    <property type="protein sequence ID" value="MFD1061762.1"/>
    <property type="molecule type" value="Genomic_DNA"/>
</dbReference>
<feature type="transmembrane region" description="Helical" evidence="1">
    <location>
        <begin position="617"/>
        <end position="639"/>
    </location>
</feature>
<dbReference type="Proteomes" id="UP001597013">
    <property type="component" value="Unassembled WGS sequence"/>
</dbReference>
<name>A0ABW3N2C7_9FLAO</name>
<organism evidence="3 4">
    <name type="scientific">Winogradskyella litorisediminis</name>
    <dbReference type="NCBI Taxonomy" id="1156618"/>
    <lineage>
        <taxon>Bacteria</taxon>
        <taxon>Pseudomonadati</taxon>
        <taxon>Bacteroidota</taxon>
        <taxon>Flavobacteriia</taxon>
        <taxon>Flavobacteriales</taxon>
        <taxon>Flavobacteriaceae</taxon>
        <taxon>Winogradskyella</taxon>
    </lineage>
</organism>
<feature type="transmembrane region" description="Helical" evidence="1">
    <location>
        <begin position="56"/>
        <end position="74"/>
    </location>
</feature>
<dbReference type="NCBIfam" id="TIGR02226">
    <property type="entry name" value="two_anch"/>
    <property type="match status" value="1"/>
</dbReference>
<feature type="domain" description="Aerotolerance regulator N-terminal" evidence="2">
    <location>
        <begin position="1"/>
        <end position="76"/>
    </location>
</feature>
<gene>
    <name evidence="3" type="ORF">ACFQ1Q_00790</name>
</gene>
<evidence type="ECO:0000256" key="1">
    <source>
        <dbReference type="SAM" id="Phobius"/>
    </source>
</evidence>
<protein>
    <submittedName>
        <fullName evidence="3">BatA domain-containing protein</fullName>
    </submittedName>
</protein>
<keyword evidence="1" id="KW-1133">Transmembrane helix</keyword>
<reference evidence="4" key="1">
    <citation type="journal article" date="2019" name="Int. J. Syst. Evol. Microbiol.">
        <title>The Global Catalogue of Microorganisms (GCM) 10K type strain sequencing project: providing services to taxonomists for standard genome sequencing and annotation.</title>
        <authorList>
            <consortium name="The Broad Institute Genomics Platform"/>
            <consortium name="The Broad Institute Genome Sequencing Center for Infectious Disease"/>
            <person name="Wu L."/>
            <person name="Ma J."/>
        </authorList>
    </citation>
    <scope>NUCLEOTIDE SEQUENCE [LARGE SCALE GENOMIC DNA]</scope>
    <source>
        <strain evidence="4">CCUG 62215</strain>
    </source>
</reference>
<evidence type="ECO:0000313" key="3">
    <source>
        <dbReference type="EMBL" id="MFD1061762.1"/>
    </source>
</evidence>
<keyword evidence="1" id="KW-0812">Transmembrane</keyword>
<dbReference type="PANTHER" id="PTHR37464">
    <property type="entry name" value="BLL2463 PROTEIN"/>
    <property type="match status" value="1"/>
</dbReference>
<dbReference type="PANTHER" id="PTHR37464:SF1">
    <property type="entry name" value="BLL2463 PROTEIN"/>
    <property type="match status" value="1"/>
</dbReference>
<sequence>MQFKHPELLWALLLLLIPIFIHLFQLRRFQKVRFTNVKFLKKVKLQTRKSSQIKKWLTLLMRMLLLAMLVIAFAQPFTTNSDTFNAKNETVIYLDNSFSMEAKGNNGSLLNEAIQDILKSYSDAEELTIFTNDKTFRNTTLKSITNDLIKLKHSTNQLSYNSAYLKGKQYFSGDKSSVKNLILVSDFQQKSTNLEFENDSTINLKLVQPKAVYKNNVSIDSVYISKNNTDTIEIGVDVSNSGNATSNVSVALNNNDKLVAKTAIDITDTASTSFTIPNNTEFNGELSVEDASLQYDNKFYFNINKNDKIKILSINEANDDFLKKLYTDDEFIYTAFNLKSLDYSKLEDQNLIVLNELKSIPNALITVLKSFQSDGGSICIITSEELNQNTYNQLFNNLGLPQLNTVNDSEKRITTINYDHPLISNAFYNRVTNFQYPKVNSHYGLNSNANAVYTYDNGDTFLLGKNKVYLFTAAINTNNSNFKKSPLIVPALYNMGKKSLEIPKLYYTIGEENKIDIDIQLSQDEILSFENENEKVIPLQKTFSKKVSITTSDFPTKSGILNVTQQNKIIKKLSFNQQRDESNLTYYKLSGNNNYSIDNSLASAIDTVKSNASINALWKWFVIFALVFLLIEILLLKYLK</sequence>
<accession>A0ABW3N2C7</accession>
<evidence type="ECO:0000259" key="2">
    <source>
        <dbReference type="Pfam" id="PF07584"/>
    </source>
</evidence>
<keyword evidence="1" id="KW-0472">Membrane</keyword>
<comment type="caution">
    <text evidence="3">The sequence shown here is derived from an EMBL/GenBank/DDBJ whole genome shotgun (WGS) entry which is preliminary data.</text>
</comment>
<dbReference type="InterPro" id="IPR011933">
    <property type="entry name" value="Double_TM_dom"/>
</dbReference>
<dbReference type="RefSeq" id="WP_386126974.1">
    <property type="nucleotide sequence ID" value="NZ_JBHTJL010000003.1"/>
</dbReference>
<proteinExistence type="predicted"/>
<feature type="transmembrane region" description="Helical" evidence="1">
    <location>
        <begin position="6"/>
        <end position="24"/>
    </location>
</feature>